<dbReference type="KEGG" id="hes:HPSA_05460"/>
<dbReference type="PROSITE" id="PS00094">
    <property type="entry name" value="C5_MTASE_1"/>
    <property type="match status" value="1"/>
</dbReference>
<dbReference type="PATRIC" id="fig|907239.3.peg.1110"/>
<sequence length="321" mass="36949">MGILTFMDFCSGIGGGRLGLERCHLKCVGHAEINDEALRTYELFFKDTHNFGDLMRINPNDLPNFDVLISGFPCQAFSINGKRKGLDDERGTIIYGLVHILEIKQPKCFLLENVKGLINHKQQETFEIIIKALQEVGYTTYHQILNSADFQLAQKRERLYIVGFRKDLKHSFHFPLGLANDYCFKDFLDADNECYLDVSNATFQRYLHNPYNHNRVFLEDILTLENAVLDTRQSDLRLYFNVFPTLRTSRHGLFYIQKGKIKRLNAVESLLLQGFPRDLIAKIKDNPNFKESHLLSQAGNAMSVNVILALAKQMLRAINNR</sequence>
<proteinExistence type="inferred from homology"/>
<reference evidence="9 10" key="2">
    <citation type="journal article" date="2013" name="Genome Announc.">
        <title>Genome Sequences of Three hpAfrica2 Strains of Helicobacter pylori.</title>
        <authorList>
            <person name="Duncan S.S."/>
            <person name="Bertoli M.T."/>
            <person name="Kersulyte D."/>
            <person name="Valk P.L."/>
            <person name="Tamma S."/>
            <person name="Segal I."/>
            <person name="McClain M.S."/>
            <person name="Cover T.L."/>
            <person name="Berg D.E."/>
        </authorList>
    </citation>
    <scope>NUCLEOTIDE SEQUENCE [LARGE SCALE GENOMIC DNA]</scope>
    <source>
        <strain evidence="9 10">SouthAfrica7</strain>
    </source>
</reference>
<dbReference type="Gene3D" id="3.40.50.150">
    <property type="entry name" value="Vaccinia Virus protein VP39"/>
    <property type="match status" value="1"/>
</dbReference>
<evidence type="ECO:0000256" key="7">
    <source>
        <dbReference type="RuleBase" id="RU000416"/>
    </source>
</evidence>
<dbReference type="PANTHER" id="PTHR46098">
    <property type="entry name" value="TRNA (CYTOSINE(38)-C(5))-METHYLTRANSFERASE"/>
    <property type="match status" value="1"/>
</dbReference>
<evidence type="ECO:0000256" key="2">
    <source>
        <dbReference type="ARBA" id="ARBA00022679"/>
    </source>
</evidence>
<dbReference type="GO" id="GO:0003886">
    <property type="term" value="F:DNA (cytosine-5-)-methyltransferase activity"/>
    <property type="evidence" value="ECO:0007669"/>
    <property type="project" value="UniProtKB-EC"/>
</dbReference>
<evidence type="ECO:0000256" key="3">
    <source>
        <dbReference type="ARBA" id="ARBA00022691"/>
    </source>
</evidence>
<evidence type="ECO:0000256" key="6">
    <source>
        <dbReference type="PROSITE-ProRule" id="PRU01016"/>
    </source>
</evidence>
<evidence type="ECO:0000256" key="8">
    <source>
        <dbReference type="RuleBase" id="RU000417"/>
    </source>
</evidence>
<dbReference type="AlphaFoldDB" id="E8QSV2"/>
<dbReference type="NCBIfam" id="TIGR00675">
    <property type="entry name" value="dcm"/>
    <property type="match status" value="1"/>
</dbReference>
<keyword evidence="1 6" id="KW-0489">Methyltransferase</keyword>
<dbReference type="InterPro" id="IPR001525">
    <property type="entry name" value="C5_MeTfrase"/>
</dbReference>
<evidence type="ECO:0000313" key="10">
    <source>
        <dbReference type="Proteomes" id="UP000007467"/>
    </source>
</evidence>
<dbReference type="PROSITE" id="PS51679">
    <property type="entry name" value="SAM_MT_C5"/>
    <property type="match status" value="1"/>
</dbReference>
<dbReference type="InterPro" id="IPR050750">
    <property type="entry name" value="C5-MTase"/>
</dbReference>
<gene>
    <name evidence="9" type="ordered locus">HPSA_05460</name>
</gene>
<dbReference type="RefSeq" id="WP_000512205.1">
    <property type="nucleotide sequence ID" value="NC_017361.1"/>
</dbReference>
<dbReference type="InterPro" id="IPR029063">
    <property type="entry name" value="SAM-dependent_MTases_sf"/>
</dbReference>
<keyword evidence="3 6" id="KW-0949">S-adenosyl-L-methionine</keyword>
<evidence type="ECO:0000256" key="5">
    <source>
        <dbReference type="ARBA" id="ARBA00047422"/>
    </source>
</evidence>
<reference evidence="10" key="1">
    <citation type="submission" date="2010-11" db="EMBL/GenBank/DDBJ databases">
        <title>Genome sequence of Helicobacter pylori strain SouthAfrica7.</title>
        <authorList>
            <person name="Kersulyte D."/>
            <person name="Segal I."/>
            <person name="Mistry R."/>
            <person name="Berg D.E."/>
        </authorList>
    </citation>
    <scope>NUCLEOTIDE SEQUENCE [LARGE SCALE GENOMIC DNA]</scope>
    <source>
        <strain evidence="10">SouthAfrica7</strain>
    </source>
</reference>
<dbReference type="EC" id="2.1.1.37" evidence="8"/>
<comment type="catalytic activity">
    <reaction evidence="5 8">
        <text>a 2'-deoxycytidine in DNA + S-adenosyl-L-methionine = a 5-methyl-2'-deoxycytidine in DNA + S-adenosyl-L-homocysteine + H(+)</text>
        <dbReference type="Rhea" id="RHEA:13681"/>
        <dbReference type="Rhea" id="RHEA-COMP:11369"/>
        <dbReference type="Rhea" id="RHEA-COMP:11370"/>
        <dbReference type="ChEBI" id="CHEBI:15378"/>
        <dbReference type="ChEBI" id="CHEBI:57856"/>
        <dbReference type="ChEBI" id="CHEBI:59789"/>
        <dbReference type="ChEBI" id="CHEBI:85452"/>
        <dbReference type="ChEBI" id="CHEBI:85454"/>
        <dbReference type="EC" id="2.1.1.37"/>
    </reaction>
</comment>
<keyword evidence="2 6" id="KW-0808">Transferase</keyword>
<dbReference type="EMBL" id="CP002336">
    <property type="protein sequence ID" value="ADU85066.1"/>
    <property type="molecule type" value="Genomic_DNA"/>
</dbReference>
<comment type="similarity">
    <text evidence="6 7">Belongs to the class I-like SAM-binding methyltransferase superfamily. C5-methyltransferase family.</text>
</comment>
<dbReference type="eggNOG" id="COG0270">
    <property type="taxonomic scope" value="Bacteria"/>
</dbReference>
<dbReference type="Proteomes" id="UP000007467">
    <property type="component" value="Chromosome"/>
</dbReference>
<dbReference type="Pfam" id="PF00145">
    <property type="entry name" value="DNA_methylase"/>
    <property type="match status" value="1"/>
</dbReference>
<dbReference type="GO" id="GO:0009307">
    <property type="term" value="P:DNA restriction-modification system"/>
    <property type="evidence" value="ECO:0007669"/>
    <property type="project" value="UniProtKB-KW"/>
</dbReference>
<evidence type="ECO:0000256" key="4">
    <source>
        <dbReference type="ARBA" id="ARBA00022747"/>
    </source>
</evidence>
<dbReference type="PRINTS" id="PR00105">
    <property type="entry name" value="C5METTRFRASE"/>
</dbReference>
<dbReference type="REBASE" id="31511">
    <property type="entry name" value="M.HpySA7ORF5460P"/>
</dbReference>
<dbReference type="GO" id="GO:0032259">
    <property type="term" value="P:methylation"/>
    <property type="evidence" value="ECO:0007669"/>
    <property type="project" value="UniProtKB-KW"/>
</dbReference>
<dbReference type="PANTHER" id="PTHR46098:SF1">
    <property type="entry name" value="TRNA (CYTOSINE(38)-C(5))-METHYLTRANSFERASE"/>
    <property type="match status" value="1"/>
</dbReference>
<evidence type="ECO:0000313" key="9">
    <source>
        <dbReference type="EMBL" id="ADU85066.1"/>
    </source>
</evidence>
<feature type="active site" evidence="6">
    <location>
        <position position="74"/>
    </location>
</feature>
<dbReference type="Gene3D" id="3.90.120.10">
    <property type="entry name" value="DNA Methylase, subunit A, domain 2"/>
    <property type="match status" value="1"/>
</dbReference>
<protein>
    <recommendedName>
        <fullName evidence="8">Cytosine-specific methyltransferase</fullName>
        <ecNumber evidence="8">2.1.1.37</ecNumber>
    </recommendedName>
</protein>
<accession>E8QSV2</accession>
<name>E8QSV2_HELPW</name>
<keyword evidence="4" id="KW-0680">Restriction system</keyword>
<evidence type="ECO:0000256" key="1">
    <source>
        <dbReference type="ARBA" id="ARBA00022603"/>
    </source>
</evidence>
<dbReference type="InterPro" id="IPR018117">
    <property type="entry name" value="C5_DNA_meth_AS"/>
</dbReference>
<dbReference type="HOGENOM" id="CLU_006958_0_1_7"/>
<organism evidence="9 10">
    <name type="scientific">Helicobacter pylori (strain SouthAfrica7)</name>
    <dbReference type="NCBI Taxonomy" id="907239"/>
    <lineage>
        <taxon>Bacteria</taxon>
        <taxon>Pseudomonadati</taxon>
        <taxon>Campylobacterota</taxon>
        <taxon>Epsilonproteobacteria</taxon>
        <taxon>Campylobacterales</taxon>
        <taxon>Helicobacteraceae</taxon>
        <taxon>Helicobacter</taxon>
    </lineage>
</organism>
<dbReference type="SUPFAM" id="SSF53335">
    <property type="entry name" value="S-adenosyl-L-methionine-dependent methyltransferases"/>
    <property type="match status" value="1"/>
</dbReference>